<keyword evidence="2" id="KW-1185">Reference proteome</keyword>
<reference evidence="1" key="1">
    <citation type="submission" date="2021-12" db="EMBL/GenBank/DDBJ databases">
        <title>Prjna785345.</title>
        <authorList>
            <person name="Rujirawat T."/>
            <person name="Krajaejun T."/>
        </authorList>
    </citation>
    <scope>NUCLEOTIDE SEQUENCE</scope>
    <source>
        <strain evidence="1">Pi057C3</strain>
    </source>
</reference>
<dbReference type="AlphaFoldDB" id="A0AAD5Q162"/>
<comment type="caution">
    <text evidence="1">The sequence shown here is derived from an EMBL/GenBank/DDBJ whole genome shotgun (WGS) entry which is preliminary data.</text>
</comment>
<proteinExistence type="predicted"/>
<evidence type="ECO:0000313" key="1">
    <source>
        <dbReference type="EMBL" id="KAJ0390378.1"/>
    </source>
</evidence>
<protein>
    <submittedName>
        <fullName evidence="1">Uncharacterized protein</fullName>
    </submittedName>
</protein>
<accession>A0AAD5Q162</accession>
<evidence type="ECO:0000313" key="2">
    <source>
        <dbReference type="Proteomes" id="UP001209570"/>
    </source>
</evidence>
<sequence length="360" mass="37933">MLDVLLWGDAWRSFMQKFVDRLAELSELTTPSTAAASANSVHTIVDSLQQRAVSEPMAFVAVAALSHQLSARSVDDHGASSAVRRALRQSVDERRVFTASTGPREDAARRCLLVAALLLSASSSAAPSDADVALVRSLMDDESECALHRAVATLCLGQYGAAMARDSRSGLSSVKTVAETVWTGLLTSASLRSQPKTELFSLQTIELHKAAAEFGLAAAPAASATNPEARTTLLWASCMALASLASQFPRRQRLDWLNNLRLALAEAQSLTPAHGLASVLAVALGPVLLSCAQLRLVSSDDVTGFVVDLTRRLKAQPARESSACAVASLVLPAMLSRMARLRGGYAVDLPPPTGSTATSA</sequence>
<dbReference type="Proteomes" id="UP001209570">
    <property type="component" value="Unassembled WGS sequence"/>
</dbReference>
<gene>
    <name evidence="1" type="ORF">P43SY_011070</name>
</gene>
<dbReference type="EMBL" id="JAKCXM010002202">
    <property type="protein sequence ID" value="KAJ0390378.1"/>
    <property type="molecule type" value="Genomic_DNA"/>
</dbReference>
<name>A0AAD5Q162_PYTIN</name>
<organism evidence="1 2">
    <name type="scientific">Pythium insidiosum</name>
    <name type="common">Pythiosis disease agent</name>
    <dbReference type="NCBI Taxonomy" id="114742"/>
    <lineage>
        <taxon>Eukaryota</taxon>
        <taxon>Sar</taxon>
        <taxon>Stramenopiles</taxon>
        <taxon>Oomycota</taxon>
        <taxon>Peronosporomycetes</taxon>
        <taxon>Pythiales</taxon>
        <taxon>Pythiaceae</taxon>
        <taxon>Pythium</taxon>
    </lineage>
</organism>